<evidence type="ECO:0000313" key="10">
    <source>
        <dbReference type="Proteomes" id="UP000463051"/>
    </source>
</evidence>
<dbReference type="InterPro" id="IPR020845">
    <property type="entry name" value="AMP-binding_CS"/>
</dbReference>
<dbReference type="CDD" id="cd19543">
    <property type="entry name" value="DCL_NRPS"/>
    <property type="match status" value="1"/>
</dbReference>
<dbReference type="GO" id="GO:0031177">
    <property type="term" value="F:phosphopantetheine binding"/>
    <property type="evidence" value="ECO:0007669"/>
    <property type="project" value="InterPro"/>
</dbReference>
<reference evidence="9 10" key="1">
    <citation type="submission" date="2019-11" db="EMBL/GenBank/DDBJ databases">
        <title>Paenibacillus monticola sp. nov., a novel PGPR strain isolated from mountain sample in China.</title>
        <authorList>
            <person name="Zhao Q."/>
            <person name="Li H.-P."/>
            <person name="Zhang J.-L."/>
        </authorList>
    </citation>
    <scope>NUCLEOTIDE SEQUENCE [LARGE SCALE GENOMIC DNA]</scope>
    <source>
        <strain evidence="9 10">LC-T2</strain>
    </source>
</reference>
<dbReference type="Pfam" id="PF00550">
    <property type="entry name" value="PP-binding"/>
    <property type="match status" value="2"/>
</dbReference>
<dbReference type="InterPro" id="IPR010060">
    <property type="entry name" value="NRPS_synth"/>
</dbReference>
<dbReference type="Gene3D" id="1.10.1200.10">
    <property type="entry name" value="ACP-like"/>
    <property type="match status" value="2"/>
</dbReference>
<dbReference type="InterPro" id="IPR006162">
    <property type="entry name" value="Ppantetheine_attach_site"/>
</dbReference>
<dbReference type="InterPro" id="IPR025110">
    <property type="entry name" value="AMP-bd_C"/>
</dbReference>
<dbReference type="Proteomes" id="UP000463051">
    <property type="component" value="Unassembled WGS sequence"/>
</dbReference>
<keyword evidence="3" id="KW-0596">Phosphopantetheine</keyword>
<dbReference type="CDD" id="cd19534">
    <property type="entry name" value="E_NRPS"/>
    <property type="match status" value="1"/>
</dbReference>
<dbReference type="InterPro" id="IPR009081">
    <property type="entry name" value="PP-bd_ACP"/>
</dbReference>
<evidence type="ECO:0000256" key="1">
    <source>
        <dbReference type="ARBA" id="ARBA00001957"/>
    </source>
</evidence>
<comment type="cofactor">
    <cofactor evidence="1">
        <name>pantetheine 4'-phosphate</name>
        <dbReference type="ChEBI" id="CHEBI:47942"/>
    </cofactor>
</comment>
<dbReference type="NCBIfam" id="TIGR01720">
    <property type="entry name" value="NRPS-para261"/>
    <property type="match status" value="1"/>
</dbReference>
<proteinExistence type="inferred from homology"/>
<dbReference type="SMART" id="SM00823">
    <property type="entry name" value="PKS_PP"/>
    <property type="match status" value="2"/>
</dbReference>
<dbReference type="SUPFAM" id="SSF52777">
    <property type="entry name" value="CoA-dependent acyltransferases"/>
    <property type="match status" value="6"/>
</dbReference>
<feature type="domain" description="Carrier" evidence="8">
    <location>
        <begin position="1242"/>
        <end position="1317"/>
    </location>
</feature>
<dbReference type="InterPro" id="IPR000873">
    <property type="entry name" value="AMP-dep_synth/lig_dom"/>
</dbReference>
<dbReference type="NCBIfam" id="TIGR01733">
    <property type="entry name" value="AA-adenyl-dom"/>
    <property type="match status" value="1"/>
</dbReference>
<dbReference type="SUPFAM" id="SSF47336">
    <property type="entry name" value="ACP-like"/>
    <property type="match status" value="2"/>
</dbReference>
<dbReference type="CDD" id="cd05906">
    <property type="entry name" value="A_NRPS_TubE_like"/>
    <property type="match status" value="1"/>
</dbReference>
<accession>A0A7X2HAY0</accession>
<dbReference type="InterPro" id="IPR020806">
    <property type="entry name" value="PKS_PP-bd"/>
</dbReference>
<dbReference type="Gene3D" id="3.30.559.30">
    <property type="entry name" value="Nonribosomal peptide synthetase, condensation domain"/>
    <property type="match status" value="3"/>
</dbReference>
<dbReference type="RefSeq" id="WP_154121578.1">
    <property type="nucleotide sequence ID" value="NZ_WJXB01000012.1"/>
</dbReference>
<dbReference type="Gene3D" id="3.40.50.720">
    <property type="entry name" value="NAD(P)-binding Rossmann-like Domain"/>
    <property type="match status" value="1"/>
</dbReference>
<dbReference type="FunFam" id="2.30.38.10:FF:000001">
    <property type="entry name" value="Non-ribosomal peptide synthetase PvdI"/>
    <property type="match status" value="1"/>
</dbReference>
<dbReference type="PANTHER" id="PTHR45398:SF1">
    <property type="entry name" value="ENZYME, PUTATIVE (JCVI)-RELATED"/>
    <property type="match status" value="1"/>
</dbReference>
<keyword evidence="5" id="KW-0436">Ligase</keyword>
<dbReference type="PROSITE" id="PS00455">
    <property type="entry name" value="AMP_BINDING"/>
    <property type="match status" value="1"/>
</dbReference>
<sequence>MAQLDNIYGSINGLDCLEVKLRGVEGVGDIALIETMQEQQLPPLHIPEVLGYDPNLLLGGADTPLAGESPASEELDILPPAVSYGGELMDTEGSPQTLAAALCRASQLTTDRGILYLMPDGTERHQTYAELLDCAERILTGLHALGLKPGDTVLFQFELNENFISAFWACVLGGILPTPCGVPPVYDEGNAGVGKLRNAWQLLGQPIILTDGSLCAAVAELAVPWHTDQLRVVALEPLLDYEPDHLWYDAKPEDRVLHLLTSGSTGIPKCVQHRHRSILSRVKATAALHGFTSQEVSLNWMPLDHVGGLVMYHILSVYLACEQILPKIEHFIADPTLWLTWIERYRATKTWAPNFAFALVNEQQAKIQEGSWDLSSMRHILNGGEAVVAKTAHTFLRMLTPHGLQGDVMFPSFGMSETSSGIVFSKLLHAGNEDNGILRFEKNSMGGILRHAGTDYPGSVSFTEVGAPIPGVSVRIVDLAGEQVTERRIGRVQVAGPTIMEGYYNNPEANAEVFTDDGWFETGDLGFLYEGRLTITGRQKDMIIVNGNNFHNYEIEVILEEVDGVEVTFSAVCAVPREDGSEGLAVFFTPSDTDEEGIIRVIQEIHQHLIRKLGIRPDEVIPVAKGEFPKTNSGKIQRAEFSKRLANGQYADIRKRIDLLLRNERTMPDWIFEPYWTAEKLTIEDQEGEKSVKAPQRLIFVDERGLGDLLARGDADNPAGLSILVRPGEAFARTGAGRYTLHPARREDYIELIKALKSEEYRVDEVFHLWSYGQPAESLCAVEEIQLAQERGSISLLFLIQALLGGDSYPHSIAVVTTDGQKIFSDELVAFEKAPMTGFIKTLPHEHPDLVARLIDFESRAAESDVYRSLVQEIAGPRKDIVAYREGQRYVPGLRKTNLLVGQEEIPFVNDGLYLITGGLGGIGCAVASYLLEHYQAKLLILGRSNLHPVSGDTNTGSAEDKQAALRDLERLATRTGGSVRYETAKLGDLEILRNKVEVVQQESGTTLAGVIHLAGTIQEQLLMEQTREQLEDMYAAKVYGTFVLHQLCESFGDVLFVTASSARTLTGGMTIGAYCAANEFVQSMAVAHAENSRVRTHCFSWSQWDGLGMSRDLIVGDVLESKGFARINKTKGVFSLIAGLRQARPLLYVGLDDSKAEIRTRTGRLVETEKVLQVFFTGQRRLSRPYLRQAIETFRTEHRQVADLIRFIHVDAIPMTGEGTIDRKQLALMAAEKDNAHQYTAPRTQQESELSVIWEKLLGVDKVGITDNFFALGGHSLRATQLMSLLREAYGVSLPLKILFLHPTVESLAVVITEQRQDGATEHGPRRQGRVGDILPMSFAQKRQWFMAQWEPGNPFYINTITLQLSGKLNREALQRSLQIIVDRHETLRTIFDIVKEEPSQIILQEVSVELPYVDLKGYPEPIKEEQVRNLIREEARTPFSLASDPMIRAQLLQLDEERHLLLVSIHHIVSDGWSIGVFVRELCGHYESLSSGRLPDSSELPLQYADYTLWQQEWMNNGGLIEQLAYWKEQYADGVPVLDMPLDFPRPPIQLYRGKTKEYLLSASLTAGLSDLSQQAGATLFMTLLAGFSALIHRYTGQEDFVLGSVIANRNWAGIEPLIGFFVNTLALRMNTAGDPSLEELLQRVKETTLGAYDHQDVPFEMLVDELQVERDLSRQPLFQVLLVLQNAPVEAVGMGEVTMNMRIENNDTSKFDLALHLFEEAGGLRISLEYNTDLFLEQTVDQLVHHYETLLAGAVAAPYTPLSKLPLLTDEEQTLLLDSWSGTQADYPRDSCLQELFEQQVKMSPDASALVYEDGLSVMTYRDLAQDSEILAGYLQTLGVGPGILVGVLLDRSPEMIIAIVAIIRAGGAYVPMDPEYPKARLDYMLCDTESHLVITQSAFLPLLGGMKAPCFTMDPGWKAQTEGTYDLRRSVSLPLQAAYVNYTSGSTGQPKGVLIPHRAVIRLVKGTAYVSLGSEDTALQIANYAFDAFTYELWGMLLNGGRLVLTDRDTILSMDKLAEAFDTYRVTTGFLTVPLFNRLMEERPACIRHCTALLVGGDALSISHIRKGLEVLPQGLLNGYGPTENTTFSCVYSIGSLSKDAQSVPIGKPVSNSRAYILDTWLTPVPAGVPGELYVGGDGLALGYIHDEERTRRMFVPDPFHPEGAGRMYRTGDRAKWLPDGTIEYLGRLDNQVKIRGFRVETGEVEAALMLHPAVKECVVVPHLADNGMKQLAAYLVTNDSGQTKDWRMHLMGLLPDYMIPRYFVIVDQLPLNANGKIDKRALPAPLAPEVKSEGVVIQARNETEQAFVEIWRKLLDVQQIGVNDNFFDLGGDSIVVIQMVANAARAGYRISPKQVFQMQTIVELAACAEEVVSKVEMDQGLARGGVLLTPIQKWFFEQDLQDKHHWNLPALIPLENKTEPDVLAKALQHVILHHDALRMRYVQWGEEWQQEYGPPAEMPEVRIIDTRTLDAGERETVLLRESEHAQAGLSLELGKVLQAVFFQGEPGSDGWLFLAVHHLIVDGVSWRIILEDLLHAITQIGLGQTVNLPAKTASFQQWSEALTEYAVEEEIESQLSYWQSVTHSMHTLPLPELLTPQTEDQAVQFRTSFSKTETDRLLTAANQAYHTEINDLLLVALYRTLSPLNGESGLGLTLEGHGREYIGEGLDITRTVGWFTTSYPVILRTPAEIGLEEQIKTIKETLRQIPGKGLGYGLLRYLSNDPQKRESLAMVSPKVSFNYLGQLDRGGQAAFFLADARTGHYHTPTARREHAIDIHGFVLYGELQMVFTMHREHADRPELASLAERFRSELLGVIAHCTDNGTRGWTPSDFPLLKLELQDCDRLPMHTEDAYPLSPMQQGMLFHSLYEPDSNAYHGQINLTISGALDLGLYENVWRMLVQRHPILRTRFLWEGLSDAIQIVLDTQDLSCSYVDLTGLEDMKQQEQLDQWLQEDRHKGFQLDLEEPLMRIAFVQLATAKTIFIWSFHHILLDGWSLFQVFNESLNIYHSLAEGRTEPVVIRTPYKRYIQWLNQLDKTRAQAFWRSYLSGFTEATLLPGGQTSTGAIESVHTVRQESIRLSSEESRTLEAGARRLKVTVGTLMQTAWGLLLQGYSGQNDILFGVTVSGRPAELEHVETMVGLFINTLPLRMDIQAEQTLHELLLSTQETCVALREFEHSLLPEIQLASRIPAREALFNSIVVFENYPVENMAGEELTVSGLQSYEQTNYDLSLVVVPGACYELRVSYLPHRYNPDAIRTLMGRLTSILHRLTEKPEAHVASLWLLEEEEEIKMLEQWVQQARVVTLYEDQEEVYAGVNDLKEDTELYILDRYLRPVPPGIPGNVYIGSLQLKRHCGSWSEWMQEHAISHPFGGRTGGLLYQTGDTGVWQEDGTVKLLELV</sequence>
<dbReference type="EMBL" id="WJXB01000012">
    <property type="protein sequence ID" value="MRN56073.1"/>
    <property type="molecule type" value="Genomic_DNA"/>
</dbReference>
<dbReference type="FunFam" id="1.10.1200.10:FF:000005">
    <property type="entry name" value="Nonribosomal peptide synthetase 1"/>
    <property type="match status" value="1"/>
</dbReference>
<evidence type="ECO:0000256" key="7">
    <source>
        <dbReference type="ARBA" id="ARBA00023268"/>
    </source>
</evidence>
<dbReference type="GO" id="GO:0017000">
    <property type="term" value="P:antibiotic biosynthetic process"/>
    <property type="evidence" value="ECO:0007669"/>
    <property type="project" value="UniProtKB-KW"/>
</dbReference>
<keyword evidence="7" id="KW-0511">Multifunctional enzyme</keyword>
<dbReference type="SMART" id="SM00822">
    <property type="entry name" value="PKS_KR"/>
    <property type="match status" value="1"/>
</dbReference>
<dbReference type="FunFam" id="3.30.559.10:FF:000012">
    <property type="entry name" value="Non-ribosomal peptide synthetase"/>
    <property type="match status" value="1"/>
</dbReference>
<feature type="domain" description="Carrier" evidence="8">
    <location>
        <begin position="2303"/>
        <end position="2377"/>
    </location>
</feature>
<dbReference type="GO" id="GO:0016874">
    <property type="term" value="F:ligase activity"/>
    <property type="evidence" value="ECO:0007669"/>
    <property type="project" value="UniProtKB-KW"/>
</dbReference>
<dbReference type="Gene3D" id="3.30.559.10">
    <property type="entry name" value="Chloramphenicol acetyltransferase-like domain"/>
    <property type="match status" value="3"/>
</dbReference>
<comment type="caution">
    <text evidence="9">The sequence shown here is derived from an EMBL/GenBank/DDBJ whole genome shotgun (WGS) entry which is preliminary data.</text>
</comment>
<dbReference type="Gene3D" id="3.40.50.12780">
    <property type="entry name" value="N-terminal domain of ligase-like"/>
    <property type="match status" value="1"/>
</dbReference>
<evidence type="ECO:0000256" key="6">
    <source>
        <dbReference type="ARBA" id="ARBA00023194"/>
    </source>
</evidence>
<dbReference type="InterPro" id="IPR010071">
    <property type="entry name" value="AA_adenyl_dom"/>
</dbReference>
<dbReference type="Pfam" id="PF00501">
    <property type="entry name" value="AMP-binding"/>
    <property type="match status" value="2"/>
</dbReference>
<protein>
    <submittedName>
        <fullName evidence="9">Amino acid adenylation domain-containing protein</fullName>
    </submittedName>
</protein>
<evidence type="ECO:0000256" key="2">
    <source>
        <dbReference type="ARBA" id="ARBA00006432"/>
    </source>
</evidence>
<dbReference type="FunFam" id="3.40.50.980:FF:000001">
    <property type="entry name" value="Non-ribosomal peptide synthetase"/>
    <property type="match status" value="1"/>
</dbReference>
<name>A0A7X2HAY0_9BACL</name>
<dbReference type="PANTHER" id="PTHR45398">
    <property type="match status" value="1"/>
</dbReference>
<dbReference type="SUPFAM" id="SSF56801">
    <property type="entry name" value="Acetyl-CoA synthetase-like"/>
    <property type="match status" value="3"/>
</dbReference>
<keyword evidence="6" id="KW-0045">Antibiotic biosynthesis</keyword>
<dbReference type="Gene3D" id="3.30.300.30">
    <property type="match status" value="2"/>
</dbReference>
<dbReference type="GO" id="GO:0008610">
    <property type="term" value="P:lipid biosynthetic process"/>
    <property type="evidence" value="ECO:0007669"/>
    <property type="project" value="UniProtKB-ARBA"/>
</dbReference>
<dbReference type="Gene3D" id="3.40.50.980">
    <property type="match status" value="2"/>
</dbReference>
<gene>
    <name evidence="9" type="ORF">GJB61_24160</name>
</gene>
<dbReference type="Pfam" id="PF21394">
    <property type="entry name" value="Beta-ketacyl_N"/>
    <property type="match status" value="1"/>
</dbReference>
<dbReference type="InterPro" id="IPR023213">
    <property type="entry name" value="CAT-like_dom_sf"/>
</dbReference>
<dbReference type="PROSITE" id="PS50075">
    <property type="entry name" value="CARRIER"/>
    <property type="match status" value="2"/>
</dbReference>
<evidence type="ECO:0000313" key="9">
    <source>
        <dbReference type="EMBL" id="MRN56073.1"/>
    </source>
</evidence>
<dbReference type="InterPro" id="IPR045851">
    <property type="entry name" value="AMP-bd_C_sf"/>
</dbReference>
<keyword evidence="4" id="KW-0597">Phosphoprotein</keyword>
<dbReference type="InterPro" id="IPR001242">
    <property type="entry name" value="Condensation_dom"/>
</dbReference>
<dbReference type="InterPro" id="IPR049490">
    <property type="entry name" value="C883_1060-like_KR_N"/>
</dbReference>
<dbReference type="Gene3D" id="2.30.38.10">
    <property type="entry name" value="Luciferase, Domain 3"/>
    <property type="match status" value="2"/>
</dbReference>
<dbReference type="CDD" id="cd12117">
    <property type="entry name" value="A_NRPS_Srf_like"/>
    <property type="match status" value="1"/>
</dbReference>
<dbReference type="Pfam" id="PF13193">
    <property type="entry name" value="AMP-binding_C"/>
    <property type="match status" value="1"/>
</dbReference>
<dbReference type="InterPro" id="IPR036291">
    <property type="entry name" value="NAD(P)-bd_dom_sf"/>
</dbReference>
<organism evidence="9 10">
    <name type="scientific">Paenibacillus monticola</name>
    <dbReference type="NCBI Taxonomy" id="2666075"/>
    <lineage>
        <taxon>Bacteria</taxon>
        <taxon>Bacillati</taxon>
        <taxon>Bacillota</taxon>
        <taxon>Bacilli</taxon>
        <taxon>Bacillales</taxon>
        <taxon>Paenibacillaceae</taxon>
        <taxon>Paenibacillus</taxon>
    </lineage>
</organism>
<evidence type="ECO:0000256" key="3">
    <source>
        <dbReference type="ARBA" id="ARBA00022450"/>
    </source>
</evidence>
<dbReference type="InterPro" id="IPR042099">
    <property type="entry name" value="ANL_N_sf"/>
</dbReference>
<comment type="similarity">
    <text evidence="2">Belongs to the ATP-dependent AMP-binding enzyme family.</text>
</comment>
<dbReference type="CDD" id="cd19531">
    <property type="entry name" value="LCL_NRPS-like"/>
    <property type="match status" value="1"/>
</dbReference>
<dbReference type="InterPro" id="IPR013968">
    <property type="entry name" value="PKS_KR"/>
</dbReference>
<evidence type="ECO:0000256" key="4">
    <source>
        <dbReference type="ARBA" id="ARBA00022553"/>
    </source>
</evidence>
<dbReference type="PROSITE" id="PS00012">
    <property type="entry name" value="PHOSPHOPANTETHEINE"/>
    <property type="match status" value="1"/>
</dbReference>
<dbReference type="InterPro" id="IPR057326">
    <property type="entry name" value="KR_dom"/>
</dbReference>
<keyword evidence="10" id="KW-1185">Reference proteome</keyword>
<dbReference type="Pfam" id="PF00668">
    <property type="entry name" value="Condensation"/>
    <property type="match status" value="3"/>
</dbReference>
<evidence type="ECO:0000256" key="5">
    <source>
        <dbReference type="ARBA" id="ARBA00022598"/>
    </source>
</evidence>
<dbReference type="InterPro" id="IPR036736">
    <property type="entry name" value="ACP-like_sf"/>
</dbReference>
<dbReference type="Pfam" id="PF08659">
    <property type="entry name" value="KR"/>
    <property type="match status" value="1"/>
</dbReference>
<dbReference type="SUPFAM" id="SSF51735">
    <property type="entry name" value="NAD(P)-binding Rossmann-fold domains"/>
    <property type="match status" value="2"/>
</dbReference>
<evidence type="ECO:0000259" key="8">
    <source>
        <dbReference type="PROSITE" id="PS50075"/>
    </source>
</evidence>